<dbReference type="PRINTS" id="PR00998">
    <property type="entry name" value="CRBOXYPTASET"/>
</dbReference>
<dbReference type="GO" id="GO:0004181">
    <property type="term" value="F:metallocarboxypeptidase activity"/>
    <property type="evidence" value="ECO:0007669"/>
    <property type="project" value="UniProtKB-UniRule"/>
</dbReference>
<dbReference type="CDD" id="cd06460">
    <property type="entry name" value="M32_Taq"/>
    <property type="match status" value="1"/>
</dbReference>
<comment type="similarity">
    <text evidence="1">Belongs to the peptidase M32 family.</text>
</comment>
<dbReference type="Gene3D" id="1.10.1370.30">
    <property type="match status" value="1"/>
</dbReference>
<dbReference type="RefSeq" id="WP_247066550.1">
    <property type="nucleotide sequence ID" value="NZ_CP094848.1"/>
</dbReference>
<evidence type="ECO:0000313" key="5">
    <source>
        <dbReference type="Proteomes" id="UP001202887"/>
    </source>
</evidence>
<dbReference type="EC" id="3.4.17.19" evidence="1"/>
<dbReference type="PROSITE" id="PS52034">
    <property type="entry name" value="PEPTIDASE_M32"/>
    <property type="match status" value="1"/>
</dbReference>
<keyword evidence="1 4" id="KW-0121">Carboxypeptidase</keyword>
<dbReference type="InterPro" id="IPR001333">
    <property type="entry name" value="Peptidase_M32_Taq"/>
</dbReference>
<dbReference type="EMBL" id="JAIBCX010000009">
    <property type="protein sequence ID" value="MCJ8353348.1"/>
    <property type="molecule type" value="Genomic_DNA"/>
</dbReference>
<feature type="binding site" evidence="2">
    <location>
        <position position="304"/>
    </location>
    <ligand>
        <name>Zn(2+)</name>
        <dbReference type="ChEBI" id="CHEBI:29105"/>
        <note>catalytic</note>
    </ligand>
</feature>
<proteinExistence type="inferred from homology"/>
<sequence length="509" mass="55892">MHDPVADTPTPAAHDAYDTLVRRFARMGHIANALGILGWDKDTMMPSGAADSRAESIATLSVLHHGIMTTPDMADLLAAAPEPGDAWQAANLQEMRRLHAHAMAVSPDLVEAASRAASRCEMAWRTARRDSDFASLLPYLEDVLARTREIAHAKAEALGLSPYDALLDQYDPGTRQADIDPVFRRLSTQLPGLIADALDHQRAHPAPALPRGPFATAAQAALGQEIMRTVGFDMARGRLDVSLHPFCGGAEDDVRITTRYEEGDFLNALMGVVHESGHALYEQGLPRAWHSQPVGAARGMSLHESQSLLMEMQVCRSAEFMTWAAPVIATALGGDIQSPEWSADTLHRQVTRVRPGFIRVDADEVTYPAHILVRYEMETALINGQMTLRDLPGAFNARLYDLLGLRVTEDRLGCLQDIHWPSGSWGYFPTYTLGAMIAAQLREAAQKACPTLMEDIARGDFSTLLTWLRTHVHHRASSAAMRDIVRDATGAPPGPDAYLRHLRHRYCGQ</sequence>
<dbReference type="AlphaFoldDB" id="A0AAW5ER96"/>
<feature type="binding site" evidence="2">
    <location>
        <position position="274"/>
    </location>
    <ligand>
        <name>Zn(2+)</name>
        <dbReference type="ChEBI" id="CHEBI:29105"/>
        <note>catalytic</note>
    </ligand>
</feature>
<keyword evidence="2" id="KW-0862">Zinc</keyword>
<dbReference type="GO" id="GO:0006508">
    <property type="term" value="P:proteolysis"/>
    <property type="evidence" value="ECO:0007669"/>
    <property type="project" value="UniProtKB-UniRule"/>
</dbReference>
<reference evidence="4" key="1">
    <citation type="journal article" date="2021" name="Polymers (Basel)">
        <title>Highly Stretchable Bacterial Cellulose Produced by Komagataeibacter hansenii SI1.</title>
        <authorList>
            <person name="Cielecka I."/>
            <person name="Ryngajllo M."/>
            <person name="Maniukiewicz W."/>
            <person name="Bielecki S."/>
        </authorList>
    </citation>
    <scope>NUCLEOTIDE SEQUENCE</scope>
    <source>
        <strain evidence="4">SI1</strain>
    </source>
</reference>
<comment type="function">
    <text evidence="1">Broad specificity carboxypetidase that releases amino acids sequentially from the C-terminus, including neutral, aromatic, polar and basic residues.</text>
</comment>
<reference evidence="4" key="2">
    <citation type="submission" date="2022-03" db="EMBL/GenBank/DDBJ databases">
        <authorList>
            <person name="Ryngajllo M."/>
            <person name="Jacek P."/>
            <person name="Kubiak K."/>
        </authorList>
    </citation>
    <scope>NUCLEOTIDE SEQUENCE</scope>
    <source>
        <strain evidence="4">SI1</strain>
    </source>
</reference>
<evidence type="ECO:0000256" key="2">
    <source>
        <dbReference type="PIRSR" id="PIRSR006615-1"/>
    </source>
</evidence>
<feature type="active site" description="Proton donor/acceptor" evidence="3">
    <location>
        <position position="275"/>
    </location>
</feature>
<keyword evidence="1" id="KW-0645">Protease</keyword>
<dbReference type="SUPFAM" id="SSF55486">
    <property type="entry name" value="Metalloproteases ('zincins'), catalytic domain"/>
    <property type="match status" value="1"/>
</dbReference>
<organism evidence="4 5">
    <name type="scientific">Novacetimonas hansenii</name>
    <name type="common">Komagataeibacter hansenii</name>
    <dbReference type="NCBI Taxonomy" id="436"/>
    <lineage>
        <taxon>Bacteria</taxon>
        <taxon>Pseudomonadati</taxon>
        <taxon>Pseudomonadota</taxon>
        <taxon>Alphaproteobacteria</taxon>
        <taxon>Acetobacterales</taxon>
        <taxon>Acetobacteraceae</taxon>
        <taxon>Novacetimonas</taxon>
    </lineage>
</organism>
<comment type="catalytic activity">
    <reaction evidence="1">
        <text>Release of a C-terminal amino acid with broad specificity, except for -Pro.</text>
        <dbReference type="EC" id="3.4.17.19"/>
    </reaction>
</comment>
<keyword evidence="1" id="KW-0482">Metalloprotease</keyword>
<protein>
    <recommendedName>
        <fullName evidence="1">Metal-dependent carboxypeptidase</fullName>
        <ecNumber evidence="1">3.4.17.19</ecNumber>
    </recommendedName>
</protein>
<accession>A0AAW5ER96</accession>
<evidence type="ECO:0000256" key="1">
    <source>
        <dbReference type="PIRNR" id="PIRNR006615"/>
    </source>
</evidence>
<comment type="caution">
    <text evidence="4">The sequence shown here is derived from an EMBL/GenBank/DDBJ whole genome shotgun (WGS) entry which is preliminary data.</text>
</comment>
<evidence type="ECO:0000256" key="3">
    <source>
        <dbReference type="PIRSR" id="PIRSR006615-2"/>
    </source>
</evidence>
<evidence type="ECO:0000313" key="4">
    <source>
        <dbReference type="EMBL" id="MCJ8353348.1"/>
    </source>
</evidence>
<keyword evidence="1 2" id="KW-0479">Metal-binding</keyword>
<dbReference type="Pfam" id="PF02074">
    <property type="entry name" value="Peptidase_M32"/>
    <property type="match status" value="1"/>
</dbReference>
<keyword evidence="1" id="KW-0378">Hydrolase</keyword>
<name>A0AAW5ER96_NOVHA</name>
<comment type="cofactor">
    <cofactor evidence="2">
        <name>Zn(2+)</name>
        <dbReference type="ChEBI" id="CHEBI:29105"/>
    </cofactor>
    <text evidence="2">Binds 1 zinc ion per subunit.</text>
</comment>
<dbReference type="PANTHER" id="PTHR34217">
    <property type="entry name" value="METAL-DEPENDENT CARBOXYPEPTIDASE"/>
    <property type="match status" value="1"/>
</dbReference>
<feature type="binding site" evidence="2">
    <location>
        <position position="278"/>
    </location>
    <ligand>
        <name>Zn(2+)</name>
        <dbReference type="ChEBI" id="CHEBI:29105"/>
        <note>catalytic</note>
    </ligand>
</feature>
<dbReference type="Proteomes" id="UP001202887">
    <property type="component" value="Unassembled WGS sequence"/>
</dbReference>
<dbReference type="PIRSF" id="PIRSF006615">
    <property type="entry name" value="Zn_crbxpep_Taq"/>
    <property type="match status" value="1"/>
</dbReference>
<gene>
    <name evidence="4" type="ORF">K1W68_04960</name>
</gene>
<dbReference type="GO" id="GO:0046872">
    <property type="term" value="F:metal ion binding"/>
    <property type="evidence" value="ECO:0007669"/>
    <property type="project" value="UniProtKB-KW"/>
</dbReference>
<dbReference type="PANTHER" id="PTHR34217:SF1">
    <property type="entry name" value="CARBOXYPEPTIDASE 1"/>
    <property type="match status" value="1"/>
</dbReference>